<comment type="subunit">
    <text evidence="2">Interacts with ribosomal protein uL14 (rplN).</text>
</comment>
<sequence length="115" mass="13381">MESLNLVQDICKYLSSKKAEDILSVDVREKTVLCDYFVIASGRSTTQVKALCENLEEELSKRGMEPRRTEGTKEGRWGVLDYGDVIVHIFNDECRLFYHLERLWDEGDNVRKYEG</sequence>
<dbReference type="EMBL" id="DXCF01000001">
    <property type="protein sequence ID" value="HIZ08853.1"/>
    <property type="molecule type" value="Genomic_DNA"/>
</dbReference>
<comment type="subcellular location">
    <subcellularLocation>
        <location evidence="2">Cytoplasm</location>
    </subcellularLocation>
</comment>
<dbReference type="GO" id="GO:0017148">
    <property type="term" value="P:negative regulation of translation"/>
    <property type="evidence" value="ECO:0007669"/>
    <property type="project" value="UniProtKB-UniRule"/>
</dbReference>
<dbReference type="GO" id="GO:0043023">
    <property type="term" value="F:ribosomal large subunit binding"/>
    <property type="evidence" value="ECO:0007669"/>
    <property type="project" value="TreeGrafter"/>
</dbReference>
<proteinExistence type="inferred from homology"/>
<keyword evidence="2" id="KW-0963">Cytoplasm</keyword>
<comment type="similarity">
    <text evidence="1 2">Belongs to the Iojap/RsfS family.</text>
</comment>
<evidence type="ECO:0000256" key="1">
    <source>
        <dbReference type="ARBA" id="ARBA00010574"/>
    </source>
</evidence>
<keyword evidence="2" id="KW-0678">Repressor</keyword>
<dbReference type="GO" id="GO:0042256">
    <property type="term" value="P:cytosolic ribosome assembly"/>
    <property type="evidence" value="ECO:0007669"/>
    <property type="project" value="UniProtKB-UniRule"/>
</dbReference>
<dbReference type="Pfam" id="PF02410">
    <property type="entry name" value="RsfS"/>
    <property type="match status" value="1"/>
</dbReference>
<protein>
    <recommendedName>
        <fullName evidence="2">Ribosomal silencing factor RsfS</fullName>
    </recommendedName>
</protein>
<dbReference type="Gene3D" id="3.30.460.10">
    <property type="entry name" value="Beta Polymerase, domain 2"/>
    <property type="match status" value="1"/>
</dbReference>
<dbReference type="PANTHER" id="PTHR21043:SF0">
    <property type="entry name" value="MITOCHONDRIAL ASSEMBLY OF RIBOSOMAL LARGE SUBUNIT PROTEIN 1"/>
    <property type="match status" value="1"/>
</dbReference>
<reference evidence="3" key="1">
    <citation type="journal article" date="2021" name="PeerJ">
        <title>Extensive microbial diversity within the chicken gut microbiome revealed by metagenomics and culture.</title>
        <authorList>
            <person name="Gilroy R."/>
            <person name="Ravi A."/>
            <person name="Getino M."/>
            <person name="Pursley I."/>
            <person name="Horton D.L."/>
            <person name="Alikhan N.F."/>
            <person name="Baker D."/>
            <person name="Gharbi K."/>
            <person name="Hall N."/>
            <person name="Watson M."/>
            <person name="Adriaenssens E.M."/>
            <person name="Foster-Nyarko E."/>
            <person name="Jarju S."/>
            <person name="Secka A."/>
            <person name="Antonio M."/>
            <person name="Oren A."/>
            <person name="Chaudhuri R.R."/>
            <person name="La Ragione R."/>
            <person name="Hildebrand F."/>
            <person name="Pallen M.J."/>
        </authorList>
    </citation>
    <scope>NUCLEOTIDE SEQUENCE</scope>
    <source>
        <strain evidence="3">CHK192-19661</strain>
    </source>
</reference>
<evidence type="ECO:0000313" key="4">
    <source>
        <dbReference type="Proteomes" id="UP000824025"/>
    </source>
</evidence>
<gene>
    <name evidence="2 3" type="primary">rsfS</name>
    <name evidence="3" type="ORF">H9726_00055</name>
</gene>
<dbReference type="InterPro" id="IPR043519">
    <property type="entry name" value="NT_sf"/>
</dbReference>
<dbReference type="PANTHER" id="PTHR21043">
    <property type="entry name" value="IOJAP SUPERFAMILY ORTHOLOG"/>
    <property type="match status" value="1"/>
</dbReference>
<organism evidence="3 4">
    <name type="scientific">Candidatus Borkfalkia avicola</name>
    <dbReference type="NCBI Taxonomy" id="2838503"/>
    <lineage>
        <taxon>Bacteria</taxon>
        <taxon>Bacillati</taxon>
        <taxon>Bacillota</taxon>
        <taxon>Clostridia</taxon>
        <taxon>Christensenellales</taxon>
        <taxon>Christensenellaceae</taxon>
        <taxon>Candidatus Borkfalkia</taxon>
    </lineage>
</organism>
<dbReference type="NCBIfam" id="TIGR00090">
    <property type="entry name" value="rsfS_iojap_ybeB"/>
    <property type="match status" value="1"/>
</dbReference>
<evidence type="ECO:0000313" key="3">
    <source>
        <dbReference type="EMBL" id="HIZ08853.1"/>
    </source>
</evidence>
<dbReference type="GO" id="GO:0005737">
    <property type="term" value="C:cytoplasm"/>
    <property type="evidence" value="ECO:0007669"/>
    <property type="project" value="UniProtKB-SubCell"/>
</dbReference>
<name>A0A9D2D5D3_9FIRM</name>
<dbReference type="SUPFAM" id="SSF81301">
    <property type="entry name" value="Nucleotidyltransferase"/>
    <property type="match status" value="1"/>
</dbReference>
<dbReference type="Proteomes" id="UP000824025">
    <property type="component" value="Unassembled WGS sequence"/>
</dbReference>
<dbReference type="HAMAP" id="MF_01477">
    <property type="entry name" value="Iojap_RsfS"/>
    <property type="match status" value="1"/>
</dbReference>
<dbReference type="AlphaFoldDB" id="A0A9D2D5D3"/>
<comment type="function">
    <text evidence="2">Functions as a ribosomal silencing factor. Interacts with ribosomal protein uL14 (rplN), blocking formation of intersubunit bridge B8. Prevents association of the 30S and 50S ribosomal subunits and the formation of functional ribosomes, thus repressing translation.</text>
</comment>
<evidence type="ECO:0000256" key="2">
    <source>
        <dbReference type="HAMAP-Rule" id="MF_01477"/>
    </source>
</evidence>
<reference evidence="3" key="2">
    <citation type="submission" date="2021-04" db="EMBL/GenBank/DDBJ databases">
        <authorList>
            <person name="Gilroy R."/>
        </authorList>
    </citation>
    <scope>NUCLEOTIDE SEQUENCE</scope>
    <source>
        <strain evidence="3">CHK192-19661</strain>
    </source>
</reference>
<keyword evidence="2" id="KW-0810">Translation regulation</keyword>
<dbReference type="InterPro" id="IPR004394">
    <property type="entry name" value="Iojap/RsfS/C7orf30"/>
</dbReference>
<dbReference type="GO" id="GO:0090071">
    <property type="term" value="P:negative regulation of ribosome biogenesis"/>
    <property type="evidence" value="ECO:0007669"/>
    <property type="project" value="UniProtKB-UniRule"/>
</dbReference>
<comment type="caution">
    <text evidence="3">The sequence shown here is derived from an EMBL/GenBank/DDBJ whole genome shotgun (WGS) entry which is preliminary data.</text>
</comment>
<accession>A0A9D2D5D3</accession>